<comment type="caution">
    <text evidence="2">The sequence shown here is derived from an EMBL/GenBank/DDBJ whole genome shotgun (WGS) entry which is preliminary data.</text>
</comment>
<name>A0A5B7FQ33_PORTR</name>
<dbReference type="AlphaFoldDB" id="A0A5B7FQ33"/>
<sequence>MMTEARFAHSNPDRLGTLTSSTHPCSTRVAEDRPQAHVPLERTCSRPSYEGRGRRQPSNSV</sequence>
<proteinExistence type="predicted"/>
<evidence type="ECO:0000313" key="2">
    <source>
        <dbReference type="EMBL" id="MPC47565.1"/>
    </source>
</evidence>
<evidence type="ECO:0000256" key="1">
    <source>
        <dbReference type="SAM" id="MobiDB-lite"/>
    </source>
</evidence>
<keyword evidence="3" id="KW-1185">Reference proteome</keyword>
<feature type="compositionally biased region" description="Basic and acidic residues" evidence="1">
    <location>
        <begin position="29"/>
        <end position="53"/>
    </location>
</feature>
<feature type="region of interest" description="Disordered" evidence="1">
    <location>
        <begin position="1"/>
        <end position="61"/>
    </location>
</feature>
<accession>A0A5B7FQ33</accession>
<dbReference type="Proteomes" id="UP000324222">
    <property type="component" value="Unassembled WGS sequence"/>
</dbReference>
<reference evidence="2 3" key="1">
    <citation type="submission" date="2019-05" db="EMBL/GenBank/DDBJ databases">
        <title>Another draft genome of Portunus trituberculatus and its Hox gene families provides insights of decapod evolution.</title>
        <authorList>
            <person name="Jeong J.-H."/>
            <person name="Song I."/>
            <person name="Kim S."/>
            <person name="Choi T."/>
            <person name="Kim D."/>
            <person name="Ryu S."/>
            <person name="Kim W."/>
        </authorList>
    </citation>
    <scope>NUCLEOTIDE SEQUENCE [LARGE SCALE GENOMIC DNA]</scope>
    <source>
        <tissue evidence="2">Muscle</tissue>
    </source>
</reference>
<protein>
    <submittedName>
        <fullName evidence="2">Uncharacterized protein</fullName>
    </submittedName>
</protein>
<evidence type="ECO:0000313" key="3">
    <source>
        <dbReference type="Proteomes" id="UP000324222"/>
    </source>
</evidence>
<dbReference type="EMBL" id="VSRR010007805">
    <property type="protein sequence ID" value="MPC47565.1"/>
    <property type="molecule type" value="Genomic_DNA"/>
</dbReference>
<gene>
    <name evidence="2" type="ORF">E2C01_041315</name>
</gene>
<organism evidence="2 3">
    <name type="scientific">Portunus trituberculatus</name>
    <name type="common">Swimming crab</name>
    <name type="synonym">Neptunus trituberculatus</name>
    <dbReference type="NCBI Taxonomy" id="210409"/>
    <lineage>
        <taxon>Eukaryota</taxon>
        <taxon>Metazoa</taxon>
        <taxon>Ecdysozoa</taxon>
        <taxon>Arthropoda</taxon>
        <taxon>Crustacea</taxon>
        <taxon>Multicrustacea</taxon>
        <taxon>Malacostraca</taxon>
        <taxon>Eumalacostraca</taxon>
        <taxon>Eucarida</taxon>
        <taxon>Decapoda</taxon>
        <taxon>Pleocyemata</taxon>
        <taxon>Brachyura</taxon>
        <taxon>Eubrachyura</taxon>
        <taxon>Portunoidea</taxon>
        <taxon>Portunidae</taxon>
        <taxon>Portuninae</taxon>
        <taxon>Portunus</taxon>
    </lineage>
</organism>